<dbReference type="CDD" id="cd22534">
    <property type="entry name" value="KH-II_Era"/>
    <property type="match status" value="1"/>
</dbReference>
<dbReference type="SUPFAM" id="SSF54814">
    <property type="entry name" value="Prokaryotic type KH domain (KH-domain type II)"/>
    <property type="match status" value="1"/>
</dbReference>
<feature type="domain" description="Era-type G" evidence="15">
    <location>
        <begin position="7"/>
        <end position="174"/>
    </location>
</feature>
<evidence type="ECO:0000256" key="12">
    <source>
        <dbReference type="PROSITE-ProRule" id="PRU01050"/>
    </source>
</evidence>
<keyword evidence="10" id="KW-0472">Membrane</keyword>
<evidence type="ECO:0000256" key="6">
    <source>
        <dbReference type="ARBA" id="ARBA00022730"/>
    </source>
</evidence>
<dbReference type="GO" id="GO:0019843">
    <property type="term" value="F:rRNA binding"/>
    <property type="evidence" value="ECO:0007669"/>
    <property type="project" value="UniProtKB-KW"/>
</dbReference>
<evidence type="ECO:0000256" key="2">
    <source>
        <dbReference type="ARBA" id="ARBA00007921"/>
    </source>
</evidence>
<dbReference type="InterPro" id="IPR030388">
    <property type="entry name" value="G_ERA_dom"/>
</dbReference>
<keyword evidence="9 12" id="KW-0342">GTP-binding</keyword>
<dbReference type="InterPro" id="IPR015946">
    <property type="entry name" value="KH_dom-like_a/b"/>
</dbReference>
<dbReference type="InterPro" id="IPR027417">
    <property type="entry name" value="P-loop_NTPase"/>
</dbReference>
<gene>
    <name evidence="16" type="ORF">HMPREF3222_01793</name>
</gene>
<organism evidence="16 17">
    <name type="scientific">Clostridium perfringens</name>
    <dbReference type="NCBI Taxonomy" id="1502"/>
    <lineage>
        <taxon>Bacteria</taxon>
        <taxon>Bacillati</taxon>
        <taxon>Bacillota</taxon>
        <taxon>Clostridia</taxon>
        <taxon>Eubacteriales</taxon>
        <taxon>Clostridiaceae</taxon>
        <taxon>Clostridium</taxon>
    </lineage>
</organism>
<keyword evidence="4" id="KW-1003">Cell membrane</keyword>
<dbReference type="NCBIfam" id="NF000908">
    <property type="entry name" value="PRK00089.1"/>
    <property type="match status" value="1"/>
</dbReference>
<keyword evidence="7 12" id="KW-0547">Nucleotide-binding</keyword>
<evidence type="ECO:0000259" key="15">
    <source>
        <dbReference type="PROSITE" id="PS51713"/>
    </source>
</evidence>
<evidence type="ECO:0000256" key="3">
    <source>
        <dbReference type="ARBA" id="ARBA00020484"/>
    </source>
</evidence>
<dbReference type="InterPro" id="IPR009019">
    <property type="entry name" value="KH_sf_prok-type"/>
</dbReference>
<feature type="non-terminal residue" evidence="16">
    <location>
        <position position="1"/>
    </location>
</feature>
<feature type="region of interest" description="G1" evidence="12">
    <location>
        <begin position="15"/>
        <end position="22"/>
    </location>
</feature>
<dbReference type="Pfam" id="PF01926">
    <property type="entry name" value="MMR_HSR1"/>
    <property type="match status" value="1"/>
</dbReference>
<dbReference type="InterPro" id="IPR004044">
    <property type="entry name" value="KH_dom_type_2"/>
</dbReference>
<dbReference type="PROSITE" id="PS51713">
    <property type="entry name" value="G_ERA"/>
    <property type="match status" value="1"/>
</dbReference>
<protein>
    <recommendedName>
        <fullName evidence="3">GTPase Era</fullName>
    </recommendedName>
</protein>
<dbReference type="GO" id="GO:0043024">
    <property type="term" value="F:ribosomal small subunit binding"/>
    <property type="evidence" value="ECO:0007669"/>
    <property type="project" value="TreeGrafter"/>
</dbReference>
<dbReference type="PANTHER" id="PTHR42698:SF1">
    <property type="entry name" value="GTPASE ERA, MITOCHONDRIAL"/>
    <property type="match status" value="1"/>
</dbReference>
<feature type="region of interest" description="G2" evidence="12">
    <location>
        <begin position="41"/>
        <end position="45"/>
    </location>
</feature>
<dbReference type="InterPro" id="IPR006073">
    <property type="entry name" value="GTP-bd"/>
</dbReference>
<keyword evidence="8 11" id="KW-0694">RNA-binding</keyword>
<evidence type="ECO:0000256" key="11">
    <source>
        <dbReference type="PROSITE-ProRule" id="PRU00118"/>
    </source>
</evidence>
<dbReference type="EMBL" id="LRPU01000088">
    <property type="protein sequence ID" value="KXA11171.1"/>
    <property type="molecule type" value="Genomic_DNA"/>
</dbReference>
<dbReference type="PROSITE" id="PS50823">
    <property type="entry name" value="KH_TYPE_2"/>
    <property type="match status" value="1"/>
</dbReference>
<evidence type="ECO:0000256" key="5">
    <source>
        <dbReference type="ARBA" id="ARBA00022517"/>
    </source>
</evidence>
<dbReference type="HAMAP" id="MF_00367">
    <property type="entry name" value="GTPase_Era"/>
    <property type="match status" value="1"/>
</dbReference>
<dbReference type="InterPro" id="IPR005225">
    <property type="entry name" value="Small_GTP-bd"/>
</dbReference>
<evidence type="ECO:0000256" key="13">
    <source>
        <dbReference type="RuleBase" id="RU003761"/>
    </source>
</evidence>
<accession>A0A133N4E7</accession>
<comment type="caution">
    <text evidence="16">The sequence shown here is derived from an EMBL/GenBank/DDBJ whole genome shotgun (WGS) entry which is preliminary data.</text>
</comment>
<proteinExistence type="inferred from homology"/>
<dbReference type="Gene3D" id="3.30.300.20">
    <property type="match status" value="1"/>
</dbReference>
<dbReference type="AlphaFoldDB" id="A0A133N4E7"/>
<dbReference type="PATRIC" id="fig|1502.174.peg.1809"/>
<dbReference type="FunFam" id="3.40.50.300:FF:000094">
    <property type="entry name" value="GTPase Era"/>
    <property type="match status" value="1"/>
</dbReference>
<dbReference type="CDD" id="cd04163">
    <property type="entry name" value="Era"/>
    <property type="match status" value="1"/>
</dbReference>
<dbReference type="GO" id="GO:0005525">
    <property type="term" value="F:GTP binding"/>
    <property type="evidence" value="ECO:0007669"/>
    <property type="project" value="UniProtKB-UniRule"/>
</dbReference>
<keyword evidence="6" id="KW-0699">rRNA-binding</keyword>
<evidence type="ECO:0000256" key="4">
    <source>
        <dbReference type="ARBA" id="ARBA00022475"/>
    </source>
</evidence>
<dbReference type="Proteomes" id="UP000070646">
    <property type="component" value="Unassembled WGS sequence"/>
</dbReference>
<evidence type="ECO:0000256" key="7">
    <source>
        <dbReference type="ARBA" id="ARBA00022741"/>
    </source>
</evidence>
<feature type="region of interest" description="G5" evidence="12">
    <location>
        <begin position="153"/>
        <end position="155"/>
    </location>
</feature>
<feature type="region of interest" description="G4" evidence="12">
    <location>
        <begin position="124"/>
        <end position="127"/>
    </location>
</feature>
<evidence type="ECO:0000256" key="8">
    <source>
        <dbReference type="ARBA" id="ARBA00022884"/>
    </source>
</evidence>
<sequence length="300" mass="33964">IGGNMFKSGFITIVGRPNVGKSTLTNLLMGEKLSIVSNKPQTTRNNIQTILTGDDYQMIFVDTPGIHKPKHKLGEYMVNSATDSIKDVDLVLFLSNPCEEVGRGDKFIIEQLKNQKAPGIFVLNKVDESSPEKVAKTLELFSKEYDFAEMIPISAMKAKNTDKLLELMVKYLPEGPKYYPDDMITDVQERFVVAEIVREKALKNLSQEVPHGIAVDVIQMKQDDNGKYNIEVDLICEKASHKGIIIGKNGQTLKKIGSTARYELERFLRAKVNIKIWVKVRKEWRDNTSLLKELGYKKLK</sequence>
<dbReference type="Gene3D" id="3.40.50.300">
    <property type="entry name" value="P-loop containing nucleotide triphosphate hydrolases"/>
    <property type="match status" value="1"/>
</dbReference>
<evidence type="ECO:0000256" key="1">
    <source>
        <dbReference type="ARBA" id="ARBA00004496"/>
    </source>
</evidence>
<dbReference type="NCBIfam" id="TIGR00436">
    <property type="entry name" value="era"/>
    <property type="match status" value="1"/>
</dbReference>
<evidence type="ECO:0000313" key="16">
    <source>
        <dbReference type="EMBL" id="KXA11171.1"/>
    </source>
</evidence>
<evidence type="ECO:0000256" key="9">
    <source>
        <dbReference type="ARBA" id="ARBA00023134"/>
    </source>
</evidence>
<name>A0A133N4E7_CLOPF</name>
<dbReference type="GO" id="GO:0000028">
    <property type="term" value="P:ribosomal small subunit assembly"/>
    <property type="evidence" value="ECO:0007669"/>
    <property type="project" value="TreeGrafter"/>
</dbReference>
<feature type="domain" description="KH type-2" evidence="14">
    <location>
        <begin position="205"/>
        <end position="282"/>
    </location>
</feature>
<evidence type="ECO:0000256" key="10">
    <source>
        <dbReference type="ARBA" id="ARBA00023136"/>
    </source>
</evidence>
<dbReference type="NCBIfam" id="TIGR00231">
    <property type="entry name" value="small_GTP"/>
    <property type="match status" value="1"/>
</dbReference>
<evidence type="ECO:0000313" key="17">
    <source>
        <dbReference type="Proteomes" id="UP000070646"/>
    </source>
</evidence>
<dbReference type="Pfam" id="PF07650">
    <property type="entry name" value="KH_2"/>
    <property type="match status" value="1"/>
</dbReference>
<comment type="similarity">
    <text evidence="2 12 13">Belongs to the TRAFAC class TrmE-Era-EngA-EngB-Septin-like GTPase superfamily. Era GTPase family.</text>
</comment>
<feature type="region of interest" description="G3" evidence="12">
    <location>
        <begin position="62"/>
        <end position="65"/>
    </location>
</feature>
<keyword evidence="5" id="KW-0690">Ribosome biogenesis</keyword>
<dbReference type="SUPFAM" id="SSF52540">
    <property type="entry name" value="P-loop containing nucleoside triphosphate hydrolases"/>
    <property type="match status" value="1"/>
</dbReference>
<reference evidence="16 17" key="1">
    <citation type="submission" date="2016-01" db="EMBL/GenBank/DDBJ databases">
        <authorList>
            <person name="Oliw E.H."/>
        </authorList>
    </citation>
    <scope>NUCLEOTIDE SEQUENCE [LARGE SCALE GENOMIC DNA]</scope>
    <source>
        <strain evidence="16 17">MJR7757A</strain>
    </source>
</reference>
<dbReference type="GO" id="GO:0005829">
    <property type="term" value="C:cytosol"/>
    <property type="evidence" value="ECO:0007669"/>
    <property type="project" value="TreeGrafter"/>
</dbReference>
<evidence type="ECO:0000259" key="14">
    <source>
        <dbReference type="PROSITE" id="PS50823"/>
    </source>
</evidence>
<dbReference type="PANTHER" id="PTHR42698">
    <property type="entry name" value="GTPASE ERA"/>
    <property type="match status" value="1"/>
</dbReference>
<dbReference type="InterPro" id="IPR005662">
    <property type="entry name" value="GTPase_Era-like"/>
</dbReference>
<comment type="subcellular location">
    <subcellularLocation>
        <location evidence="1">Cytoplasm</location>
    </subcellularLocation>
</comment>